<feature type="transmembrane region" description="Helical" evidence="8">
    <location>
        <begin position="6"/>
        <end position="26"/>
    </location>
</feature>
<feature type="transmembrane region" description="Helical" evidence="8">
    <location>
        <begin position="266"/>
        <end position="285"/>
    </location>
</feature>
<proteinExistence type="inferred from homology"/>
<reference evidence="10" key="1">
    <citation type="journal article" date="2019" name="Int. J. Syst. Evol. Microbiol.">
        <title>The Global Catalogue of Microorganisms (GCM) 10K type strain sequencing project: providing services to taxonomists for standard genome sequencing and annotation.</title>
        <authorList>
            <consortium name="The Broad Institute Genomics Platform"/>
            <consortium name="The Broad Institute Genome Sequencing Center for Infectious Disease"/>
            <person name="Wu L."/>
            <person name="Ma J."/>
        </authorList>
    </citation>
    <scope>NUCLEOTIDE SEQUENCE [LARGE SCALE GENOMIC DNA]</scope>
    <source>
        <strain evidence="10">CCM 8725</strain>
    </source>
</reference>
<keyword evidence="7 8" id="KW-0472">Membrane</keyword>
<organism evidence="9 10">
    <name type="scientific">Paenibacillus rhizoplanae</name>
    <dbReference type="NCBI Taxonomy" id="1917181"/>
    <lineage>
        <taxon>Bacteria</taxon>
        <taxon>Bacillati</taxon>
        <taxon>Bacillota</taxon>
        <taxon>Bacilli</taxon>
        <taxon>Bacillales</taxon>
        <taxon>Paenibacillaceae</taxon>
        <taxon>Paenibacillus</taxon>
    </lineage>
</organism>
<evidence type="ECO:0000256" key="6">
    <source>
        <dbReference type="ARBA" id="ARBA00022989"/>
    </source>
</evidence>
<sequence length="360" mass="41361">MAEKLSPFHITILVYMTQSGIIIFTLPRQLAEHFGTNGWLFLVPCFVISSLNIYLISLVYHMGKGRSIFLILEQSISKVLLYPLYIGLASVWLIFGCMIGKKYVLLFQMISFPTTNSMVFKLAIDLLALLLLTKGIYTISKATTMFFWVTLWMYLLLLAFIPNFHWVRLTPFIFKEGHDMVRGGLDIYTAFLGYELSLLYLPYMDHKKKSMRGVYAGNTILSVAYISFTLICFGFFSLGQLKKLLYPLLDLLAFIQFPFVERLENLLYGFFLFLILITVVMYWWAAAESVKRVLPRVNISILCSILVGISFVVSYIPNTLDQVNTWIMYLSYAVTGIAFGLPLLLVVLLLVQRKRRNSYA</sequence>
<evidence type="ECO:0000256" key="7">
    <source>
        <dbReference type="ARBA" id="ARBA00023136"/>
    </source>
</evidence>
<feature type="transmembrane region" description="Helical" evidence="8">
    <location>
        <begin position="297"/>
        <end position="317"/>
    </location>
</feature>
<comment type="similarity">
    <text evidence="2">Belongs to the amino acid-polyamine-organocation (APC) superfamily. Spore germination protein (SGP) (TC 2.A.3.9) family.</text>
</comment>
<keyword evidence="6 8" id="KW-1133">Transmembrane helix</keyword>
<evidence type="ECO:0000256" key="1">
    <source>
        <dbReference type="ARBA" id="ARBA00004141"/>
    </source>
</evidence>
<feature type="transmembrane region" description="Helical" evidence="8">
    <location>
        <begin position="80"/>
        <end position="99"/>
    </location>
</feature>
<evidence type="ECO:0000256" key="3">
    <source>
        <dbReference type="ARBA" id="ARBA00022448"/>
    </source>
</evidence>
<dbReference type="InterPro" id="IPR004761">
    <property type="entry name" value="Spore_GerAB"/>
</dbReference>
<keyword evidence="5 8" id="KW-0812">Transmembrane</keyword>
<dbReference type="Proteomes" id="UP001597448">
    <property type="component" value="Unassembled WGS sequence"/>
</dbReference>
<comment type="subcellular location">
    <subcellularLocation>
        <location evidence="1">Membrane</location>
        <topology evidence="1">Multi-pass membrane protein</topology>
    </subcellularLocation>
</comment>
<dbReference type="Pfam" id="PF03845">
    <property type="entry name" value="Spore_permease"/>
    <property type="match status" value="1"/>
</dbReference>
<evidence type="ECO:0000313" key="10">
    <source>
        <dbReference type="Proteomes" id="UP001597448"/>
    </source>
</evidence>
<feature type="transmembrane region" description="Helical" evidence="8">
    <location>
        <begin position="215"/>
        <end position="237"/>
    </location>
</feature>
<feature type="transmembrane region" description="Helical" evidence="8">
    <location>
        <begin position="329"/>
        <end position="351"/>
    </location>
</feature>
<feature type="transmembrane region" description="Helical" evidence="8">
    <location>
        <begin position="38"/>
        <end position="60"/>
    </location>
</feature>
<evidence type="ECO:0000256" key="4">
    <source>
        <dbReference type="ARBA" id="ARBA00022544"/>
    </source>
</evidence>
<feature type="transmembrane region" description="Helical" evidence="8">
    <location>
        <begin position="119"/>
        <end position="139"/>
    </location>
</feature>
<dbReference type="PANTHER" id="PTHR34975">
    <property type="entry name" value="SPORE GERMINATION PROTEIN A2"/>
    <property type="match status" value="1"/>
</dbReference>
<keyword evidence="4" id="KW-0309">Germination</keyword>
<protein>
    <submittedName>
        <fullName evidence="9">GerAB/ArcD/ProY family transporter</fullName>
    </submittedName>
</protein>
<accession>A0ABW5F8U3</accession>
<keyword evidence="10" id="KW-1185">Reference proteome</keyword>
<feature type="transmembrane region" description="Helical" evidence="8">
    <location>
        <begin position="145"/>
        <end position="164"/>
    </location>
</feature>
<gene>
    <name evidence="9" type="ORF">ACFSX3_16640</name>
</gene>
<dbReference type="PANTHER" id="PTHR34975:SF2">
    <property type="entry name" value="SPORE GERMINATION PROTEIN A2"/>
    <property type="match status" value="1"/>
</dbReference>
<evidence type="ECO:0000313" key="9">
    <source>
        <dbReference type="EMBL" id="MFD2411518.1"/>
    </source>
</evidence>
<evidence type="ECO:0000256" key="8">
    <source>
        <dbReference type="SAM" id="Phobius"/>
    </source>
</evidence>
<feature type="transmembrane region" description="Helical" evidence="8">
    <location>
        <begin position="185"/>
        <end position="203"/>
    </location>
</feature>
<comment type="caution">
    <text evidence="9">The sequence shown here is derived from an EMBL/GenBank/DDBJ whole genome shotgun (WGS) entry which is preliminary data.</text>
</comment>
<name>A0ABW5F8U3_9BACL</name>
<evidence type="ECO:0000256" key="5">
    <source>
        <dbReference type="ARBA" id="ARBA00022692"/>
    </source>
</evidence>
<dbReference type="RefSeq" id="WP_209991593.1">
    <property type="nucleotide sequence ID" value="NZ_JBHSVQ010000001.1"/>
</dbReference>
<keyword evidence="3" id="KW-0813">Transport</keyword>
<dbReference type="EMBL" id="JBHUKY010000028">
    <property type="protein sequence ID" value="MFD2411518.1"/>
    <property type="molecule type" value="Genomic_DNA"/>
</dbReference>
<evidence type="ECO:0000256" key="2">
    <source>
        <dbReference type="ARBA" id="ARBA00007998"/>
    </source>
</evidence>